<dbReference type="Proteomes" id="UP001476798">
    <property type="component" value="Unassembled WGS sequence"/>
</dbReference>
<organism evidence="1 2">
    <name type="scientific">Goodea atripinnis</name>
    <dbReference type="NCBI Taxonomy" id="208336"/>
    <lineage>
        <taxon>Eukaryota</taxon>
        <taxon>Metazoa</taxon>
        <taxon>Chordata</taxon>
        <taxon>Craniata</taxon>
        <taxon>Vertebrata</taxon>
        <taxon>Euteleostomi</taxon>
        <taxon>Actinopterygii</taxon>
        <taxon>Neopterygii</taxon>
        <taxon>Teleostei</taxon>
        <taxon>Neoteleostei</taxon>
        <taxon>Acanthomorphata</taxon>
        <taxon>Ovalentaria</taxon>
        <taxon>Atherinomorphae</taxon>
        <taxon>Cyprinodontiformes</taxon>
        <taxon>Goodeidae</taxon>
        <taxon>Goodea</taxon>
    </lineage>
</organism>
<gene>
    <name evidence="1" type="ORF">GOODEAATRI_007938</name>
</gene>
<proteinExistence type="predicted"/>
<comment type="caution">
    <text evidence="1">The sequence shown here is derived from an EMBL/GenBank/DDBJ whole genome shotgun (WGS) entry which is preliminary data.</text>
</comment>
<sequence length="76" mass="8400">MNQCTPLSQALLLSGEQREQQTLNDDAMSQSMTRSVPDRPITVGVVAKEVVLRAYPHLWDKPLCFIGTSIGLLAMQ</sequence>
<keyword evidence="2" id="KW-1185">Reference proteome</keyword>
<evidence type="ECO:0000313" key="2">
    <source>
        <dbReference type="Proteomes" id="UP001476798"/>
    </source>
</evidence>
<reference evidence="1 2" key="1">
    <citation type="submission" date="2021-06" db="EMBL/GenBank/DDBJ databases">
        <authorList>
            <person name="Palmer J.M."/>
        </authorList>
    </citation>
    <scope>NUCLEOTIDE SEQUENCE [LARGE SCALE GENOMIC DNA]</scope>
    <source>
        <strain evidence="1 2">GA_2019</strain>
        <tissue evidence="1">Muscle</tissue>
    </source>
</reference>
<accession>A0ABV0PCG9</accession>
<feature type="non-terminal residue" evidence="1">
    <location>
        <position position="76"/>
    </location>
</feature>
<evidence type="ECO:0000313" key="1">
    <source>
        <dbReference type="EMBL" id="MEQ2181102.1"/>
    </source>
</evidence>
<protein>
    <submittedName>
        <fullName evidence="1">Uncharacterized protein</fullName>
    </submittedName>
</protein>
<dbReference type="EMBL" id="JAHRIO010070379">
    <property type="protein sequence ID" value="MEQ2181102.1"/>
    <property type="molecule type" value="Genomic_DNA"/>
</dbReference>
<name>A0ABV0PCG9_9TELE</name>